<dbReference type="AlphaFoldDB" id="A0A0L0G4U2"/>
<organism evidence="1 2">
    <name type="scientific">Sphaeroforma arctica JP610</name>
    <dbReference type="NCBI Taxonomy" id="667725"/>
    <lineage>
        <taxon>Eukaryota</taxon>
        <taxon>Ichthyosporea</taxon>
        <taxon>Ichthyophonida</taxon>
        <taxon>Sphaeroforma</taxon>
    </lineage>
</organism>
<dbReference type="Proteomes" id="UP000054560">
    <property type="component" value="Unassembled WGS sequence"/>
</dbReference>
<sequence>MVRLVVSRIEAGFATLITDDHHFLELPLHVCDPSIEVGTVIYADITRNEDAERENLEKVSELQKSLLKKYEHADI</sequence>
<dbReference type="EMBL" id="KQ241848">
    <property type="protein sequence ID" value="KNC83278.1"/>
    <property type="molecule type" value="Genomic_DNA"/>
</dbReference>
<dbReference type="Gene3D" id="6.20.120.50">
    <property type="match status" value="1"/>
</dbReference>
<keyword evidence="2" id="KW-1185">Reference proteome</keyword>
<accession>A0A0L0G4U2</accession>
<evidence type="ECO:0008006" key="3">
    <source>
        <dbReference type="Google" id="ProtNLM"/>
    </source>
</evidence>
<proteinExistence type="predicted"/>
<dbReference type="OrthoDB" id="245697at2759"/>
<evidence type="ECO:0000313" key="1">
    <source>
        <dbReference type="EMBL" id="KNC83278.1"/>
    </source>
</evidence>
<reference evidence="1 2" key="1">
    <citation type="submission" date="2011-02" db="EMBL/GenBank/DDBJ databases">
        <title>The Genome Sequence of Sphaeroforma arctica JP610.</title>
        <authorList>
            <consortium name="The Broad Institute Genome Sequencing Platform"/>
            <person name="Russ C."/>
            <person name="Cuomo C."/>
            <person name="Young S.K."/>
            <person name="Zeng Q."/>
            <person name="Gargeya S."/>
            <person name="Alvarado L."/>
            <person name="Berlin A."/>
            <person name="Chapman S.B."/>
            <person name="Chen Z."/>
            <person name="Freedman E."/>
            <person name="Gellesch M."/>
            <person name="Goldberg J."/>
            <person name="Griggs A."/>
            <person name="Gujja S."/>
            <person name="Heilman E."/>
            <person name="Heiman D."/>
            <person name="Howarth C."/>
            <person name="Mehta T."/>
            <person name="Neiman D."/>
            <person name="Pearson M."/>
            <person name="Roberts A."/>
            <person name="Saif S."/>
            <person name="Shea T."/>
            <person name="Shenoy N."/>
            <person name="Sisk P."/>
            <person name="Stolte C."/>
            <person name="Sykes S."/>
            <person name="White J."/>
            <person name="Yandava C."/>
            <person name="Burger G."/>
            <person name="Gray M.W."/>
            <person name="Holland P.W.H."/>
            <person name="King N."/>
            <person name="Lang F.B.F."/>
            <person name="Roger A.J."/>
            <person name="Ruiz-Trillo I."/>
            <person name="Haas B."/>
            <person name="Nusbaum C."/>
            <person name="Birren B."/>
        </authorList>
    </citation>
    <scope>NUCLEOTIDE SEQUENCE [LARGE SCALE GENOMIC DNA]</scope>
    <source>
        <strain evidence="1 2">JP610</strain>
    </source>
</reference>
<name>A0A0L0G4U2_9EUKA</name>
<dbReference type="GeneID" id="25904978"/>
<protein>
    <recommendedName>
        <fullName evidence="3">DUF3006 domain-containing protein</fullName>
    </recommendedName>
</protein>
<gene>
    <name evidence="1" type="ORF">SARC_04474</name>
</gene>
<evidence type="ECO:0000313" key="2">
    <source>
        <dbReference type="Proteomes" id="UP000054560"/>
    </source>
</evidence>
<dbReference type="RefSeq" id="XP_014157180.1">
    <property type="nucleotide sequence ID" value="XM_014301705.1"/>
</dbReference>